<keyword evidence="4" id="KW-1185">Reference proteome</keyword>
<dbReference type="PANTHER" id="PTHR33490:SF3">
    <property type="entry name" value="CONSERVED INTEGRAL MEMBRANE PROTEIN"/>
    <property type="match status" value="1"/>
</dbReference>
<evidence type="ECO:0000259" key="2">
    <source>
        <dbReference type="SMART" id="SM00460"/>
    </source>
</evidence>
<dbReference type="SUPFAM" id="SSF54001">
    <property type="entry name" value="Cysteine proteinases"/>
    <property type="match status" value="1"/>
</dbReference>
<dbReference type="AlphaFoldDB" id="A0A1M6KRE8"/>
<dbReference type="InterPro" id="IPR002931">
    <property type="entry name" value="Transglutaminase-like"/>
</dbReference>
<keyword evidence="1" id="KW-0472">Membrane</keyword>
<feature type="transmembrane region" description="Helical" evidence="1">
    <location>
        <begin position="44"/>
        <end position="62"/>
    </location>
</feature>
<organism evidence="3 4">
    <name type="scientific">Clostridium amylolyticum</name>
    <dbReference type="NCBI Taxonomy" id="1121298"/>
    <lineage>
        <taxon>Bacteria</taxon>
        <taxon>Bacillati</taxon>
        <taxon>Bacillota</taxon>
        <taxon>Clostridia</taxon>
        <taxon>Eubacteriales</taxon>
        <taxon>Clostridiaceae</taxon>
        <taxon>Clostridium</taxon>
    </lineage>
</organism>
<keyword evidence="1" id="KW-0812">Transmembrane</keyword>
<dbReference type="EMBL" id="FQZO01000006">
    <property type="protein sequence ID" value="SHJ61464.1"/>
    <property type="molecule type" value="Genomic_DNA"/>
</dbReference>
<evidence type="ECO:0000256" key="1">
    <source>
        <dbReference type="SAM" id="Phobius"/>
    </source>
</evidence>
<dbReference type="RefSeq" id="WP_073009608.1">
    <property type="nucleotide sequence ID" value="NZ_FQZO01000006.1"/>
</dbReference>
<dbReference type="SMART" id="SM00460">
    <property type="entry name" value="TGc"/>
    <property type="match status" value="1"/>
</dbReference>
<accession>A0A1M6KRE8</accession>
<name>A0A1M6KRE8_9CLOT</name>
<dbReference type="Pfam" id="PF01841">
    <property type="entry name" value="Transglut_core"/>
    <property type="match status" value="1"/>
</dbReference>
<dbReference type="PANTHER" id="PTHR33490">
    <property type="entry name" value="BLR5614 PROTEIN-RELATED"/>
    <property type="match status" value="1"/>
</dbReference>
<dbReference type="STRING" id="1121298.SAMN05444401_3467"/>
<gene>
    <name evidence="3" type="ORF">SAMN05444401_3467</name>
</gene>
<evidence type="ECO:0000313" key="3">
    <source>
        <dbReference type="EMBL" id="SHJ61464.1"/>
    </source>
</evidence>
<sequence>MNNKNPISLFLIFLFIYPILKGFIKKYNTKDIKWELSEFEKSVSALLALIFGFLVFKNYFLVRENGIFTYIPQKVILVLDAYPWLLYVIVLPILGLFFYQIFHLTFLLVNSIILFPLLDIVERFLKNRSILFKRITGAIAELPKSMCNVVFFIFILNFASILNISPKLNTLLEESNIYTNLCKQIVIPVTNSKLAKALPNIVDNSFKVKIQDDNGIGTWEDIKKYKNISLNKNKQIVYYNGITLEEGIRSNEEINNYAKHITAGQNTDRAKARTLYAWIGSNINYDDDKAQQILNNDFSSKSGSIITFNTKKGICFDYACLYVSMSKAVGLKVRMVTGEGYNGISWVSHAWNQVYLEDEDKWINVDPTFYKGGNYFNSRRFELDHKNPKIIGEW</sequence>
<feature type="transmembrane region" description="Helical" evidence="1">
    <location>
        <begin position="104"/>
        <end position="125"/>
    </location>
</feature>
<dbReference type="InterPro" id="IPR038765">
    <property type="entry name" value="Papain-like_cys_pep_sf"/>
</dbReference>
<evidence type="ECO:0000313" key="4">
    <source>
        <dbReference type="Proteomes" id="UP000184080"/>
    </source>
</evidence>
<reference evidence="3 4" key="1">
    <citation type="submission" date="2016-11" db="EMBL/GenBank/DDBJ databases">
        <authorList>
            <person name="Jaros S."/>
            <person name="Januszkiewicz K."/>
            <person name="Wedrychowicz H."/>
        </authorList>
    </citation>
    <scope>NUCLEOTIDE SEQUENCE [LARGE SCALE GENOMIC DNA]</scope>
    <source>
        <strain evidence="3 4">DSM 21864</strain>
    </source>
</reference>
<feature type="transmembrane region" description="Helical" evidence="1">
    <location>
        <begin position="7"/>
        <end position="24"/>
    </location>
</feature>
<proteinExistence type="predicted"/>
<dbReference type="Gene3D" id="3.10.620.30">
    <property type="match status" value="1"/>
</dbReference>
<protein>
    <submittedName>
        <fullName evidence="3">Transglutaminase-like superfamily protein</fullName>
    </submittedName>
</protein>
<keyword evidence="1" id="KW-1133">Transmembrane helix</keyword>
<feature type="transmembrane region" description="Helical" evidence="1">
    <location>
        <begin position="74"/>
        <end position="98"/>
    </location>
</feature>
<dbReference type="Proteomes" id="UP000184080">
    <property type="component" value="Unassembled WGS sequence"/>
</dbReference>
<feature type="transmembrane region" description="Helical" evidence="1">
    <location>
        <begin position="146"/>
        <end position="165"/>
    </location>
</feature>
<feature type="domain" description="Transglutaminase-like" evidence="2">
    <location>
        <begin position="307"/>
        <end position="369"/>
    </location>
</feature>